<sequence>MKTPVLETQRLILRPLRAEDAEEIYTNWGSNPEVARFMSWSTHANADVTREWLIGAEKNIEAEGIYEWGFVRKSDHKLIGSGGIYYKEIRGMYDLGYNIMKECWHQGYTSEAAARIVEFAVQELKQKYLYAYHAKDNPNSGKVMEKVGFRYIGDREYDSMDGTKHFEAKEYILKA</sequence>
<dbReference type="OrthoDB" id="9798081at2"/>
<dbReference type="EMBL" id="FRAC01000025">
    <property type="protein sequence ID" value="SHL18089.1"/>
    <property type="molecule type" value="Genomic_DNA"/>
</dbReference>
<dbReference type="Pfam" id="PF13302">
    <property type="entry name" value="Acetyltransf_3"/>
    <property type="match status" value="1"/>
</dbReference>
<dbReference type="AlphaFoldDB" id="A0A1M6YJ83"/>
<dbReference type="PANTHER" id="PTHR43792:SF1">
    <property type="entry name" value="N-ACETYLTRANSFERASE DOMAIN-CONTAINING PROTEIN"/>
    <property type="match status" value="1"/>
</dbReference>
<keyword evidence="2" id="KW-0808">Transferase</keyword>
<evidence type="ECO:0000313" key="3">
    <source>
        <dbReference type="Proteomes" id="UP000184386"/>
    </source>
</evidence>
<evidence type="ECO:0000313" key="2">
    <source>
        <dbReference type="EMBL" id="SHL18089.1"/>
    </source>
</evidence>
<name>A0A1M6YJ83_9FIRM</name>
<dbReference type="PANTHER" id="PTHR43792">
    <property type="entry name" value="GNAT FAMILY, PUTATIVE (AFU_ORTHOLOGUE AFUA_3G00765)-RELATED-RELATED"/>
    <property type="match status" value="1"/>
</dbReference>
<dbReference type="InterPro" id="IPR016181">
    <property type="entry name" value="Acyl_CoA_acyltransferase"/>
</dbReference>
<dbReference type="PROSITE" id="PS51186">
    <property type="entry name" value="GNAT"/>
    <property type="match status" value="1"/>
</dbReference>
<proteinExistence type="predicted"/>
<dbReference type="InterPro" id="IPR051531">
    <property type="entry name" value="N-acetyltransferase"/>
</dbReference>
<organism evidence="2 3">
    <name type="scientific">Anaerocolumna jejuensis DSM 15929</name>
    <dbReference type="NCBI Taxonomy" id="1121322"/>
    <lineage>
        <taxon>Bacteria</taxon>
        <taxon>Bacillati</taxon>
        <taxon>Bacillota</taxon>
        <taxon>Clostridia</taxon>
        <taxon>Lachnospirales</taxon>
        <taxon>Lachnospiraceae</taxon>
        <taxon>Anaerocolumna</taxon>
    </lineage>
</organism>
<dbReference type="GO" id="GO:0016747">
    <property type="term" value="F:acyltransferase activity, transferring groups other than amino-acyl groups"/>
    <property type="evidence" value="ECO:0007669"/>
    <property type="project" value="InterPro"/>
</dbReference>
<dbReference type="RefSeq" id="WP_073279027.1">
    <property type="nucleotide sequence ID" value="NZ_FRAC01000025.1"/>
</dbReference>
<protein>
    <submittedName>
        <fullName evidence="2">Ribosomal-protein-alanine N-acetyltransferase</fullName>
    </submittedName>
</protein>
<dbReference type="SUPFAM" id="SSF55729">
    <property type="entry name" value="Acyl-CoA N-acyltransferases (Nat)"/>
    <property type="match status" value="1"/>
</dbReference>
<feature type="domain" description="N-acetyltransferase" evidence="1">
    <location>
        <begin position="11"/>
        <end position="175"/>
    </location>
</feature>
<accession>A0A1M6YJ83</accession>
<dbReference type="Gene3D" id="3.40.630.30">
    <property type="match status" value="1"/>
</dbReference>
<keyword evidence="3" id="KW-1185">Reference proteome</keyword>
<gene>
    <name evidence="2" type="ORF">SAMN02745136_04288</name>
</gene>
<dbReference type="Proteomes" id="UP000184386">
    <property type="component" value="Unassembled WGS sequence"/>
</dbReference>
<evidence type="ECO:0000259" key="1">
    <source>
        <dbReference type="PROSITE" id="PS51186"/>
    </source>
</evidence>
<dbReference type="InterPro" id="IPR000182">
    <property type="entry name" value="GNAT_dom"/>
</dbReference>
<dbReference type="STRING" id="1121322.SAMN02745136_04288"/>
<reference evidence="2 3" key="1">
    <citation type="submission" date="2016-11" db="EMBL/GenBank/DDBJ databases">
        <authorList>
            <person name="Jaros S."/>
            <person name="Januszkiewicz K."/>
            <person name="Wedrychowicz H."/>
        </authorList>
    </citation>
    <scope>NUCLEOTIDE SEQUENCE [LARGE SCALE GENOMIC DNA]</scope>
    <source>
        <strain evidence="2 3">DSM 15929</strain>
    </source>
</reference>